<evidence type="ECO:0000256" key="9">
    <source>
        <dbReference type="SAM" id="MobiDB-lite"/>
    </source>
</evidence>
<reference evidence="11" key="1">
    <citation type="journal article" date="2023" name="Mol. Phylogenet. Evol.">
        <title>Genome-scale phylogeny and comparative genomics of the fungal order Sordariales.</title>
        <authorList>
            <person name="Hensen N."/>
            <person name="Bonometti L."/>
            <person name="Westerberg I."/>
            <person name="Brannstrom I.O."/>
            <person name="Guillou S."/>
            <person name="Cros-Aarteil S."/>
            <person name="Calhoun S."/>
            <person name="Haridas S."/>
            <person name="Kuo A."/>
            <person name="Mondo S."/>
            <person name="Pangilinan J."/>
            <person name="Riley R."/>
            <person name="LaButti K."/>
            <person name="Andreopoulos B."/>
            <person name="Lipzen A."/>
            <person name="Chen C."/>
            <person name="Yan M."/>
            <person name="Daum C."/>
            <person name="Ng V."/>
            <person name="Clum A."/>
            <person name="Steindorff A."/>
            <person name="Ohm R.A."/>
            <person name="Martin F."/>
            <person name="Silar P."/>
            <person name="Natvig D.O."/>
            <person name="Lalanne C."/>
            <person name="Gautier V."/>
            <person name="Ament-Velasquez S.L."/>
            <person name="Kruys A."/>
            <person name="Hutchinson M.I."/>
            <person name="Powell A.J."/>
            <person name="Barry K."/>
            <person name="Miller A.N."/>
            <person name="Grigoriev I.V."/>
            <person name="Debuchy R."/>
            <person name="Gladieux P."/>
            <person name="Hiltunen Thoren M."/>
            <person name="Johannesson H."/>
        </authorList>
    </citation>
    <scope>NUCLEOTIDE SEQUENCE</scope>
    <source>
        <strain evidence="11">CBS 508.74</strain>
    </source>
</reference>
<evidence type="ECO:0000256" key="8">
    <source>
        <dbReference type="PROSITE-ProRule" id="PRU00094"/>
    </source>
</evidence>
<dbReference type="FunFam" id="3.30.50.10:FF:000007">
    <property type="entry name" value="Nitrogen regulatory AreA, N-terminal"/>
    <property type="match status" value="1"/>
</dbReference>
<feature type="region of interest" description="Disordered" evidence="9">
    <location>
        <begin position="231"/>
        <end position="250"/>
    </location>
</feature>
<protein>
    <recommendedName>
        <fullName evidence="10">GATA-type domain-containing protein</fullName>
    </recommendedName>
</protein>
<feature type="compositionally biased region" description="Basic and acidic residues" evidence="9">
    <location>
        <begin position="353"/>
        <end position="372"/>
    </location>
</feature>
<dbReference type="CDD" id="cd00202">
    <property type="entry name" value="ZnF_GATA"/>
    <property type="match status" value="1"/>
</dbReference>
<feature type="domain" description="GATA-type" evidence="10">
    <location>
        <begin position="91"/>
        <end position="138"/>
    </location>
</feature>
<keyword evidence="5" id="KW-0805">Transcription regulation</keyword>
<dbReference type="GO" id="GO:0000122">
    <property type="term" value="P:negative regulation of transcription by RNA polymerase II"/>
    <property type="evidence" value="ECO:0007669"/>
    <property type="project" value="TreeGrafter"/>
</dbReference>
<dbReference type="AlphaFoldDB" id="A0AAN6QE19"/>
<keyword evidence="12" id="KW-1185">Reference proteome</keyword>
<feature type="region of interest" description="Disordered" evidence="9">
    <location>
        <begin position="353"/>
        <end position="392"/>
    </location>
</feature>
<feature type="region of interest" description="Disordered" evidence="9">
    <location>
        <begin position="1"/>
        <end position="40"/>
    </location>
</feature>
<dbReference type="PANTHER" id="PTHR10071:SF338">
    <property type="entry name" value="GATA-TYPE DOMAIN-CONTAINING PROTEIN"/>
    <property type="match status" value="1"/>
</dbReference>
<feature type="compositionally biased region" description="Low complexity" evidence="9">
    <location>
        <begin position="381"/>
        <end position="392"/>
    </location>
</feature>
<dbReference type="GO" id="GO:0005634">
    <property type="term" value="C:nucleus"/>
    <property type="evidence" value="ECO:0007669"/>
    <property type="project" value="UniProtKB-SubCell"/>
</dbReference>
<keyword evidence="7" id="KW-0539">Nucleus</keyword>
<dbReference type="RefSeq" id="XP_064666038.1">
    <property type="nucleotide sequence ID" value="XM_064812248.1"/>
</dbReference>
<organism evidence="11 12">
    <name type="scientific">Canariomyces notabilis</name>
    <dbReference type="NCBI Taxonomy" id="2074819"/>
    <lineage>
        <taxon>Eukaryota</taxon>
        <taxon>Fungi</taxon>
        <taxon>Dikarya</taxon>
        <taxon>Ascomycota</taxon>
        <taxon>Pezizomycotina</taxon>
        <taxon>Sordariomycetes</taxon>
        <taxon>Sordariomycetidae</taxon>
        <taxon>Sordariales</taxon>
        <taxon>Chaetomiaceae</taxon>
        <taxon>Canariomyces</taxon>
    </lineage>
</organism>
<dbReference type="Pfam" id="PF25026">
    <property type="entry name" value="Asd-4"/>
    <property type="match status" value="1"/>
</dbReference>
<evidence type="ECO:0000256" key="4">
    <source>
        <dbReference type="ARBA" id="ARBA00022833"/>
    </source>
</evidence>
<evidence type="ECO:0000313" key="11">
    <source>
        <dbReference type="EMBL" id="KAK4108468.1"/>
    </source>
</evidence>
<dbReference type="GO" id="GO:0008270">
    <property type="term" value="F:zinc ion binding"/>
    <property type="evidence" value="ECO:0007669"/>
    <property type="project" value="UniProtKB-KW"/>
</dbReference>
<name>A0AAN6QE19_9PEZI</name>
<comment type="subcellular location">
    <subcellularLocation>
        <location evidence="1">Nucleus</location>
    </subcellularLocation>
</comment>
<dbReference type="SUPFAM" id="SSF57716">
    <property type="entry name" value="Glucocorticoid receptor-like (DNA-binding domain)"/>
    <property type="match status" value="1"/>
</dbReference>
<dbReference type="EMBL" id="MU853363">
    <property type="protein sequence ID" value="KAK4108468.1"/>
    <property type="molecule type" value="Genomic_DNA"/>
</dbReference>
<dbReference type="InterPro" id="IPR000679">
    <property type="entry name" value="Znf_GATA"/>
</dbReference>
<dbReference type="SMART" id="SM00401">
    <property type="entry name" value="ZnF_GATA"/>
    <property type="match status" value="1"/>
</dbReference>
<dbReference type="InterPro" id="IPR056998">
    <property type="entry name" value="Asd-4/GZF3_helical"/>
</dbReference>
<comment type="caution">
    <text evidence="11">The sequence shown here is derived from an EMBL/GenBank/DDBJ whole genome shotgun (WGS) entry which is preliminary data.</text>
</comment>
<evidence type="ECO:0000256" key="7">
    <source>
        <dbReference type="ARBA" id="ARBA00023242"/>
    </source>
</evidence>
<feature type="region of interest" description="Disordered" evidence="9">
    <location>
        <begin position="147"/>
        <end position="206"/>
    </location>
</feature>
<dbReference type="PRINTS" id="PR00619">
    <property type="entry name" value="GATAZNFINGER"/>
</dbReference>
<keyword evidence="3 8" id="KW-0863">Zinc-finger</keyword>
<proteinExistence type="predicted"/>
<dbReference type="PANTHER" id="PTHR10071">
    <property type="entry name" value="TRANSCRIPTION FACTOR GATA FAMILY MEMBER"/>
    <property type="match status" value="1"/>
</dbReference>
<dbReference type="GeneID" id="89936373"/>
<evidence type="ECO:0000256" key="6">
    <source>
        <dbReference type="ARBA" id="ARBA00023163"/>
    </source>
</evidence>
<gene>
    <name evidence="11" type="ORF">N656DRAFT_718093</name>
</gene>
<evidence type="ECO:0000313" key="12">
    <source>
        <dbReference type="Proteomes" id="UP001302812"/>
    </source>
</evidence>
<evidence type="ECO:0000256" key="1">
    <source>
        <dbReference type="ARBA" id="ARBA00004123"/>
    </source>
</evidence>
<evidence type="ECO:0000256" key="5">
    <source>
        <dbReference type="ARBA" id="ARBA00023015"/>
    </source>
</evidence>
<keyword evidence="6" id="KW-0804">Transcription</keyword>
<keyword evidence="4" id="KW-0862">Zinc</keyword>
<reference evidence="11" key="2">
    <citation type="submission" date="2023-05" db="EMBL/GenBank/DDBJ databases">
        <authorList>
            <consortium name="Lawrence Berkeley National Laboratory"/>
            <person name="Steindorff A."/>
            <person name="Hensen N."/>
            <person name="Bonometti L."/>
            <person name="Westerberg I."/>
            <person name="Brannstrom I.O."/>
            <person name="Guillou S."/>
            <person name="Cros-Aarteil S."/>
            <person name="Calhoun S."/>
            <person name="Haridas S."/>
            <person name="Kuo A."/>
            <person name="Mondo S."/>
            <person name="Pangilinan J."/>
            <person name="Riley R."/>
            <person name="Labutti K."/>
            <person name="Andreopoulos B."/>
            <person name="Lipzen A."/>
            <person name="Chen C."/>
            <person name="Yanf M."/>
            <person name="Daum C."/>
            <person name="Ng V."/>
            <person name="Clum A."/>
            <person name="Ohm R."/>
            <person name="Martin F."/>
            <person name="Silar P."/>
            <person name="Natvig D."/>
            <person name="Lalanne C."/>
            <person name="Gautier V."/>
            <person name="Ament-Velasquez S.L."/>
            <person name="Kruys A."/>
            <person name="Hutchinson M.I."/>
            <person name="Powell A.J."/>
            <person name="Barry K."/>
            <person name="Miller A.N."/>
            <person name="Grigoriev I.V."/>
            <person name="Debuchy R."/>
            <person name="Gladieux P."/>
            <person name="Thoren M.H."/>
            <person name="Johannesson H."/>
        </authorList>
    </citation>
    <scope>NUCLEOTIDE SEQUENCE</scope>
    <source>
        <strain evidence="11">CBS 508.74</strain>
    </source>
</reference>
<sequence>MEDGTQAAPVPPSLKSEPDSEPISRPSSVSTQDSASQNLAHHLSGVAALATTNSVASSPQQRPVAIAPAMYPSGTSPASTAPAPGGNLPTCQNCGTSTTPLWRRDETGAVLCNACGLFLKLHGRPRPISLKTDVIKSRNRVKTMRPDLAKQKKTQQNHNLAQPGDVNGNDLGTPGNGVTAANLGARRTSQKSANGAVDDTNSPISRTGTPSLYGAHIHPLYHNIDDQLQAQQLSGFPGGPDGRAPSPLNGERLDMPQTHEQLLATNSSLKTRVSELEVIQELYRGRIQQLEQEEANRQAQEKNKSEVEIQLRSQLDAMNEAHAQLQKELEESHRRENMLKRRLDELEVELKEAKESLEVHESGRAKRSRVDEPAATDDDAASTSQPATQPVS</sequence>
<dbReference type="PROSITE" id="PS50114">
    <property type="entry name" value="GATA_ZN_FINGER_2"/>
    <property type="match status" value="1"/>
</dbReference>
<dbReference type="GO" id="GO:0045944">
    <property type="term" value="P:positive regulation of transcription by RNA polymerase II"/>
    <property type="evidence" value="ECO:0007669"/>
    <property type="project" value="TreeGrafter"/>
</dbReference>
<evidence type="ECO:0000256" key="3">
    <source>
        <dbReference type="ARBA" id="ARBA00022771"/>
    </source>
</evidence>
<evidence type="ECO:0000259" key="10">
    <source>
        <dbReference type="PROSITE" id="PS50114"/>
    </source>
</evidence>
<dbReference type="Gene3D" id="3.30.50.10">
    <property type="entry name" value="Erythroid Transcription Factor GATA-1, subunit A"/>
    <property type="match status" value="1"/>
</dbReference>
<dbReference type="InterPro" id="IPR013088">
    <property type="entry name" value="Znf_NHR/GATA"/>
</dbReference>
<evidence type="ECO:0000256" key="2">
    <source>
        <dbReference type="ARBA" id="ARBA00022723"/>
    </source>
</evidence>
<feature type="compositionally biased region" description="Polar residues" evidence="9">
    <location>
        <begin position="25"/>
        <end position="39"/>
    </location>
</feature>
<dbReference type="Proteomes" id="UP001302812">
    <property type="component" value="Unassembled WGS sequence"/>
</dbReference>
<dbReference type="GO" id="GO:0000981">
    <property type="term" value="F:DNA-binding transcription factor activity, RNA polymerase II-specific"/>
    <property type="evidence" value="ECO:0007669"/>
    <property type="project" value="TreeGrafter"/>
</dbReference>
<dbReference type="Pfam" id="PF00320">
    <property type="entry name" value="GATA"/>
    <property type="match status" value="1"/>
</dbReference>
<dbReference type="PROSITE" id="PS00344">
    <property type="entry name" value="GATA_ZN_FINGER_1"/>
    <property type="match status" value="1"/>
</dbReference>
<dbReference type="InterPro" id="IPR039355">
    <property type="entry name" value="Transcription_factor_GATA"/>
</dbReference>
<keyword evidence="2" id="KW-0479">Metal-binding</keyword>
<accession>A0AAN6QE19</accession>
<dbReference type="GO" id="GO:0000978">
    <property type="term" value="F:RNA polymerase II cis-regulatory region sequence-specific DNA binding"/>
    <property type="evidence" value="ECO:0007669"/>
    <property type="project" value="TreeGrafter"/>
</dbReference>